<evidence type="ECO:0000259" key="12">
    <source>
        <dbReference type="PROSITE" id="PS51371"/>
    </source>
</evidence>
<dbReference type="PANTHER" id="PTHR43427:SF6">
    <property type="entry name" value="CHLORIDE CHANNEL PROTEIN CLC-E"/>
    <property type="match status" value="1"/>
</dbReference>
<gene>
    <name evidence="13" type="ORF">SAMN02745704_00265</name>
</gene>
<feature type="transmembrane region" description="Helical" evidence="11">
    <location>
        <begin position="421"/>
        <end position="439"/>
    </location>
</feature>
<feature type="transmembrane region" description="Helical" evidence="11">
    <location>
        <begin position="359"/>
        <end position="378"/>
    </location>
</feature>
<dbReference type="Gene3D" id="3.10.580.10">
    <property type="entry name" value="CBS-domain"/>
    <property type="match status" value="1"/>
</dbReference>
<dbReference type="InterPro" id="IPR050368">
    <property type="entry name" value="ClC-type_chloride_channel"/>
</dbReference>
<dbReference type="Gene3D" id="1.10.3080.10">
    <property type="entry name" value="Clc chloride channel"/>
    <property type="match status" value="1"/>
</dbReference>
<evidence type="ECO:0000256" key="6">
    <source>
        <dbReference type="ARBA" id="ARBA00023136"/>
    </source>
</evidence>
<dbReference type="OrthoDB" id="9767361at2"/>
<evidence type="ECO:0000256" key="1">
    <source>
        <dbReference type="ARBA" id="ARBA00004141"/>
    </source>
</evidence>
<proteinExistence type="predicted"/>
<evidence type="ECO:0000256" key="11">
    <source>
        <dbReference type="SAM" id="Phobius"/>
    </source>
</evidence>
<dbReference type="AlphaFoldDB" id="A0A1T4W4T6"/>
<dbReference type="STRING" id="1121449.SAMN02745704_00265"/>
<dbReference type="InterPro" id="IPR046342">
    <property type="entry name" value="CBS_dom_sf"/>
</dbReference>
<keyword evidence="4 11" id="KW-1133">Transmembrane helix</keyword>
<evidence type="ECO:0000313" key="13">
    <source>
        <dbReference type="EMBL" id="SKA72045.1"/>
    </source>
</evidence>
<evidence type="ECO:0000256" key="3">
    <source>
        <dbReference type="ARBA" id="ARBA00022692"/>
    </source>
</evidence>
<dbReference type="PRINTS" id="PR00762">
    <property type="entry name" value="CLCHANNEL"/>
</dbReference>
<dbReference type="Pfam" id="PF00654">
    <property type="entry name" value="Voltage_CLC"/>
    <property type="match status" value="1"/>
</dbReference>
<keyword evidence="8" id="KW-0868">Chloride</keyword>
<evidence type="ECO:0000256" key="10">
    <source>
        <dbReference type="PROSITE-ProRule" id="PRU00703"/>
    </source>
</evidence>
<feature type="transmembrane region" description="Helical" evidence="11">
    <location>
        <begin position="181"/>
        <end position="206"/>
    </location>
</feature>
<evidence type="ECO:0000256" key="9">
    <source>
        <dbReference type="ARBA" id="ARBA00023303"/>
    </source>
</evidence>
<evidence type="ECO:0000256" key="4">
    <source>
        <dbReference type="ARBA" id="ARBA00022989"/>
    </source>
</evidence>
<feature type="transmembrane region" description="Helical" evidence="11">
    <location>
        <begin position="83"/>
        <end position="101"/>
    </location>
</feature>
<keyword evidence="10" id="KW-0129">CBS domain</keyword>
<keyword evidence="3 11" id="KW-0812">Transmembrane</keyword>
<feature type="transmembrane region" description="Helical" evidence="11">
    <location>
        <begin position="390"/>
        <end position="409"/>
    </location>
</feature>
<keyword evidence="7" id="KW-0869">Chloride channel</keyword>
<dbReference type="InterPro" id="IPR001807">
    <property type="entry name" value="ClC"/>
</dbReference>
<evidence type="ECO:0000256" key="8">
    <source>
        <dbReference type="ARBA" id="ARBA00023214"/>
    </source>
</evidence>
<dbReference type="EMBL" id="FUYC01000001">
    <property type="protein sequence ID" value="SKA72045.1"/>
    <property type="molecule type" value="Genomic_DNA"/>
</dbReference>
<dbReference type="PANTHER" id="PTHR43427">
    <property type="entry name" value="CHLORIDE CHANNEL PROTEIN CLC-E"/>
    <property type="match status" value="1"/>
</dbReference>
<dbReference type="InterPro" id="IPR014743">
    <property type="entry name" value="Cl-channel_core"/>
</dbReference>
<feature type="transmembrane region" description="Helical" evidence="11">
    <location>
        <begin position="256"/>
        <end position="274"/>
    </location>
</feature>
<keyword evidence="6 11" id="KW-0472">Membrane</keyword>
<comment type="subcellular location">
    <subcellularLocation>
        <location evidence="1">Membrane</location>
        <topology evidence="1">Multi-pass membrane protein</topology>
    </subcellularLocation>
</comment>
<organism evidence="13 14">
    <name type="scientific">Paucidesulfovibrio gracilis DSM 16080</name>
    <dbReference type="NCBI Taxonomy" id="1121449"/>
    <lineage>
        <taxon>Bacteria</taxon>
        <taxon>Pseudomonadati</taxon>
        <taxon>Thermodesulfobacteriota</taxon>
        <taxon>Desulfovibrionia</taxon>
        <taxon>Desulfovibrionales</taxon>
        <taxon>Desulfovibrionaceae</taxon>
        <taxon>Paucidesulfovibrio</taxon>
    </lineage>
</organism>
<dbReference type="SUPFAM" id="SSF81340">
    <property type="entry name" value="Clc chloride channel"/>
    <property type="match status" value="1"/>
</dbReference>
<feature type="domain" description="CBS" evidence="12">
    <location>
        <begin position="537"/>
        <end position="600"/>
    </location>
</feature>
<accession>A0A1T4W4T6</accession>
<feature type="transmembrane region" description="Helical" evidence="11">
    <location>
        <begin position="294"/>
        <end position="312"/>
    </location>
</feature>
<dbReference type="GO" id="GO:0005254">
    <property type="term" value="F:chloride channel activity"/>
    <property type="evidence" value="ECO:0007669"/>
    <property type="project" value="UniProtKB-KW"/>
</dbReference>
<keyword evidence="5" id="KW-0406">Ion transport</keyword>
<name>A0A1T4W4T6_9BACT</name>
<protein>
    <submittedName>
        <fullName evidence="13">Chloride channel protein, CIC family</fullName>
    </submittedName>
</protein>
<evidence type="ECO:0000256" key="7">
    <source>
        <dbReference type="ARBA" id="ARBA00023173"/>
    </source>
</evidence>
<sequence>MNLLLQLLHPWREFLRTYRHVSSVRWLLLGVVVGILSGFAAVLFFGAVELGKFLILHKLAGLSLPAPAGEEIFHGPAGELRPWVIPIGTTLVGLITGWLVTRFIPDSVNSGTDGTDAMIKAFHNQGGVLRARAWLIKGLTAVGTIATGGSAGREGPISQIGAGVGCWLSQRLKLTVKERRILLLSGAAGGLGAIFRAPLGGALTAIEVIYREDFEAEAVLPAVLSSVVSYSLFTLFYGTEPIFGIPHFSFHDARELIFYALLAVACAASGWFYVRTFYFVKYSIFGRLQEKVGLMWATAVGGLLMGLMGMQFPELLSGGYGWLEGAIMGQMTIGMMLAIILGKTLATSMTIGSGMSGGMFAPALFVGGMTGGLVGQVAHRFYPGIAQEPGGYVLVGMAAFFAGVANAPIGPLVMVTELTQGYGLLAPLMLASALCIVLGHRFSLYENQVDNKFDSPAHVVDATINILEELKVQDHYRPRLVITLEECTTLKALTDVIANSNQLVFPVRNVEGEFTSMLSLSSARKVIFERTLFDLLVVRDLAGKPAYLRPDYDLYTALLKFVDTDYDQIPVVAENDTNTILGLIDRESVFKAYADAIREVRGMEA</sequence>
<dbReference type="Pfam" id="PF00571">
    <property type="entry name" value="CBS"/>
    <property type="match status" value="1"/>
</dbReference>
<dbReference type="SUPFAM" id="SSF54631">
    <property type="entry name" value="CBS-domain pair"/>
    <property type="match status" value="1"/>
</dbReference>
<evidence type="ECO:0000256" key="5">
    <source>
        <dbReference type="ARBA" id="ARBA00023065"/>
    </source>
</evidence>
<feature type="transmembrane region" description="Helical" evidence="11">
    <location>
        <begin position="26"/>
        <end position="48"/>
    </location>
</feature>
<keyword evidence="2" id="KW-0813">Transport</keyword>
<dbReference type="PROSITE" id="PS51371">
    <property type="entry name" value="CBS"/>
    <property type="match status" value="1"/>
</dbReference>
<dbReference type="GO" id="GO:0034707">
    <property type="term" value="C:chloride channel complex"/>
    <property type="evidence" value="ECO:0007669"/>
    <property type="project" value="UniProtKB-KW"/>
</dbReference>
<dbReference type="RefSeq" id="WP_078715842.1">
    <property type="nucleotide sequence ID" value="NZ_FUYC01000001.1"/>
</dbReference>
<keyword evidence="14" id="KW-1185">Reference proteome</keyword>
<keyword evidence="9" id="KW-0407">Ion channel</keyword>
<dbReference type="Proteomes" id="UP000190027">
    <property type="component" value="Unassembled WGS sequence"/>
</dbReference>
<reference evidence="13 14" key="1">
    <citation type="submission" date="2017-02" db="EMBL/GenBank/DDBJ databases">
        <authorList>
            <person name="Peterson S.W."/>
        </authorList>
    </citation>
    <scope>NUCLEOTIDE SEQUENCE [LARGE SCALE GENOMIC DNA]</scope>
    <source>
        <strain evidence="13 14">DSM 16080</strain>
    </source>
</reference>
<dbReference type="CDD" id="cd00400">
    <property type="entry name" value="Voltage_gated_ClC"/>
    <property type="match status" value="1"/>
</dbReference>
<dbReference type="InterPro" id="IPR000644">
    <property type="entry name" value="CBS_dom"/>
</dbReference>
<evidence type="ECO:0000313" key="14">
    <source>
        <dbReference type="Proteomes" id="UP000190027"/>
    </source>
</evidence>
<evidence type="ECO:0000256" key="2">
    <source>
        <dbReference type="ARBA" id="ARBA00022448"/>
    </source>
</evidence>